<dbReference type="PANTHER" id="PTHR12483">
    <property type="entry name" value="SOLUTE CARRIER FAMILY 31 COPPER TRANSPORTERS"/>
    <property type="match status" value="1"/>
</dbReference>
<keyword evidence="2 5" id="KW-0812">Transmembrane</keyword>
<dbReference type="EMBL" id="JATAAI010000003">
    <property type="protein sequence ID" value="KAK1747066.1"/>
    <property type="molecule type" value="Genomic_DNA"/>
</dbReference>
<dbReference type="InterPro" id="IPR007274">
    <property type="entry name" value="Cop_transporter"/>
</dbReference>
<evidence type="ECO:0000256" key="6">
    <source>
        <dbReference type="SAM" id="MobiDB-lite"/>
    </source>
</evidence>
<keyword evidence="5" id="KW-0187">Copper transport</keyword>
<keyword evidence="5" id="KW-0813">Transport</keyword>
<comment type="similarity">
    <text evidence="5">Belongs to the copper transporter (Ctr) (TC 1.A.56) family. SLC31A subfamily.</text>
</comment>
<feature type="transmembrane region" description="Helical" evidence="5">
    <location>
        <begin position="136"/>
        <end position="158"/>
    </location>
</feature>
<comment type="caution">
    <text evidence="7">The sequence shown here is derived from an EMBL/GenBank/DDBJ whole genome shotgun (WGS) entry which is preliminary data.</text>
</comment>
<evidence type="ECO:0000256" key="4">
    <source>
        <dbReference type="ARBA" id="ARBA00023136"/>
    </source>
</evidence>
<accession>A0AAD8YIA4</accession>
<keyword evidence="3 5" id="KW-1133">Transmembrane helix</keyword>
<dbReference type="Proteomes" id="UP001224775">
    <property type="component" value="Unassembled WGS sequence"/>
</dbReference>
<keyword evidence="8" id="KW-1185">Reference proteome</keyword>
<dbReference type="GO" id="GO:0005375">
    <property type="term" value="F:copper ion transmembrane transporter activity"/>
    <property type="evidence" value="ECO:0007669"/>
    <property type="project" value="UniProtKB-UniRule"/>
</dbReference>
<feature type="region of interest" description="Disordered" evidence="6">
    <location>
        <begin position="371"/>
        <end position="407"/>
    </location>
</feature>
<keyword evidence="4 5" id="KW-0472">Membrane</keyword>
<gene>
    <name evidence="7" type="ORF">QTG54_002410</name>
</gene>
<keyword evidence="5" id="KW-0406">Ion transport</keyword>
<evidence type="ECO:0000313" key="7">
    <source>
        <dbReference type="EMBL" id="KAK1747066.1"/>
    </source>
</evidence>
<dbReference type="PANTHER" id="PTHR12483:SF27">
    <property type="entry name" value="COPPER TRANSPORT PROTEIN CTR1"/>
    <property type="match status" value="1"/>
</dbReference>
<evidence type="ECO:0000256" key="1">
    <source>
        <dbReference type="ARBA" id="ARBA00004141"/>
    </source>
</evidence>
<proteinExistence type="inferred from homology"/>
<protein>
    <recommendedName>
        <fullName evidence="5">Copper transport protein</fullName>
    </recommendedName>
</protein>
<feature type="compositionally biased region" description="Polar residues" evidence="6">
    <location>
        <begin position="48"/>
        <end position="64"/>
    </location>
</feature>
<feature type="compositionally biased region" description="Basic and acidic residues" evidence="6">
    <location>
        <begin position="75"/>
        <end position="89"/>
    </location>
</feature>
<dbReference type="GO" id="GO:0005886">
    <property type="term" value="C:plasma membrane"/>
    <property type="evidence" value="ECO:0007669"/>
    <property type="project" value="TreeGrafter"/>
</dbReference>
<reference evidence="7" key="1">
    <citation type="submission" date="2023-06" db="EMBL/GenBank/DDBJ databases">
        <title>Survivors Of The Sea: Transcriptome response of Skeletonema marinoi to long-term dormancy.</title>
        <authorList>
            <person name="Pinder M.I.M."/>
            <person name="Kourtchenko O."/>
            <person name="Robertson E.K."/>
            <person name="Larsson T."/>
            <person name="Maumus F."/>
            <person name="Osuna-Cruz C.M."/>
            <person name="Vancaester E."/>
            <person name="Stenow R."/>
            <person name="Vandepoele K."/>
            <person name="Ploug H."/>
            <person name="Bruchert V."/>
            <person name="Godhe A."/>
            <person name="Topel M."/>
        </authorList>
    </citation>
    <scope>NUCLEOTIDE SEQUENCE</scope>
    <source>
        <strain evidence="7">R05AC</strain>
    </source>
</reference>
<dbReference type="Pfam" id="PF04145">
    <property type="entry name" value="Ctr"/>
    <property type="match status" value="1"/>
</dbReference>
<organism evidence="7 8">
    <name type="scientific">Skeletonema marinoi</name>
    <dbReference type="NCBI Taxonomy" id="267567"/>
    <lineage>
        <taxon>Eukaryota</taxon>
        <taxon>Sar</taxon>
        <taxon>Stramenopiles</taxon>
        <taxon>Ochrophyta</taxon>
        <taxon>Bacillariophyta</taxon>
        <taxon>Coscinodiscophyceae</taxon>
        <taxon>Thalassiosirophycidae</taxon>
        <taxon>Thalassiosirales</taxon>
        <taxon>Skeletonemataceae</taxon>
        <taxon>Skeletonema</taxon>
        <taxon>Skeletonema marinoi-dohrnii complex</taxon>
    </lineage>
</organism>
<comment type="subcellular location">
    <subcellularLocation>
        <location evidence="1 5">Membrane</location>
        <topology evidence="1 5">Multi-pass membrane protein</topology>
    </subcellularLocation>
</comment>
<keyword evidence="5" id="KW-0186">Copper</keyword>
<name>A0AAD8YIA4_9STRA</name>
<dbReference type="AlphaFoldDB" id="A0AAD8YIA4"/>
<sequence length="407" mass="44681">MKSSSEGSSFCTMGGMMMTANFHAINMPVVNPTEPASEENKIIGASANNAHHNDVTGNTTSNDTTIDHNQSSSMNHDDHSSMHNHDHSSHSMPMMSQGTVMYMDGFQSALFHNSQNPPPCLNFLHPSWTLHTPSKFILAMLCVTIMGMLVEACGVWRVRCLRKGRSHRQKQRLKRIRQWEQRQLPNMQGQELEYGRSRMFQREVSELSVVSENGGGEEEIVPMIVDEDCPRPIRRIWKIIPSCIRNVCDKQVSGLDKQGNPKWIRIYDIGAASLHALRAWLGYLLMLAIMTYAKEFMFSAIFGMVFGRYWFVDMDVRGDGGGVMGGAVGVGGGIGGAGLGEGGGAGAAVVAMNTHAHDGTWGGGDPCCGIDEHDEDDHNMNEQPLREPLLGTGNSANAGVKRRNAFD</sequence>
<evidence type="ECO:0000256" key="2">
    <source>
        <dbReference type="ARBA" id="ARBA00022692"/>
    </source>
</evidence>
<feature type="region of interest" description="Disordered" evidence="6">
    <location>
        <begin position="48"/>
        <end position="90"/>
    </location>
</feature>
<evidence type="ECO:0000313" key="8">
    <source>
        <dbReference type="Proteomes" id="UP001224775"/>
    </source>
</evidence>
<evidence type="ECO:0000256" key="5">
    <source>
        <dbReference type="RuleBase" id="RU367022"/>
    </source>
</evidence>
<evidence type="ECO:0000256" key="3">
    <source>
        <dbReference type="ARBA" id="ARBA00022989"/>
    </source>
</evidence>